<organism evidence="7 8">
    <name type="scientific">Gordonia amicalis</name>
    <dbReference type="NCBI Taxonomy" id="89053"/>
    <lineage>
        <taxon>Bacteria</taxon>
        <taxon>Bacillati</taxon>
        <taxon>Actinomycetota</taxon>
        <taxon>Actinomycetes</taxon>
        <taxon>Mycobacteriales</taxon>
        <taxon>Gordoniaceae</taxon>
        <taxon>Gordonia</taxon>
    </lineage>
</organism>
<dbReference type="PANTHER" id="PTHR43767">
    <property type="entry name" value="LONG-CHAIN-FATTY-ACID--COA LIGASE"/>
    <property type="match status" value="1"/>
</dbReference>
<feature type="transmembrane region" description="Helical" evidence="5">
    <location>
        <begin position="135"/>
        <end position="154"/>
    </location>
</feature>
<dbReference type="PANTHER" id="PTHR43767:SF7">
    <property type="entry name" value="MEDIUM_LONG-CHAIN-FATTY-ACID--COA LIGASE FADD8"/>
    <property type="match status" value="1"/>
</dbReference>
<dbReference type="InterPro" id="IPR020845">
    <property type="entry name" value="AMP-binding_CS"/>
</dbReference>
<evidence type="ECO:0000256" key="5">
    <source>
        <dbReference type="SAM" id="Phobius"/>
    </source>
</evidence>
<evidence type="ECO:0000313" key="8">
    <source>
        <dbReference type="Proteomes" id="UP001185779"/>
    </source>
</evidence>
<dbReference type="InterPro" id="IPR025110">
    <property type="entry name" value="AMP-bd_C"/>
</dbReference>
<name>A0ABU4DDS9_9ACTN</name>
<keyword evidence="3 5" id="KW-1133">Transmembrane helix</keyword>
<evidence type="ECO:0000256" key="2">
    <source>
        <dbReference type="ARBA" id="ARBA00022692"/>
    </source>
</evidence>
<keyword evidence="4 5" id="KW-0472">Membrane</keyword>
<evidence type="ECO:0000256" key="4">
    <source>
        <dbReference type="ARBA" id="ARBA00023136"/>
    </source>
</evidence>
<dbReference type="Pfam" id="PF07690">
    <property type="entry name" value="MFS_1"/>
    <property type="match status" value="1"/>
</dbReference>
<dbReference type="EMBL" id="JAWLKI010000006">
    <property type="protein sequence ID" value="MDV6307231.1"/>
    <property type="molecule type" value="Genomic_DNA"/>
</dbReference>
<dbReference type="InterPro" id="IPR000873">
    <property type="entry name" value="AMP-dep_synth/lig_dom"/>
</dbReference>
<dbReference type="InterPro" id="IPR036259">
    <property type="entry name" value="MFS_trans_sf"/>
</dbReference>
<dbReference type="PROSITE" id="PS50850">
    <property type="entry name" value="MFS"/>
    <property type="match status" value="1"/>
</dbReference>
<feature type="transmembrane region" description="Helical" evidence="5">
    <location>
        <begin position="43"/>
        <end position="62"/>
    </location>
</feature>
<dbReference type="InterPro" id="IPR050237">
    <property type="entry name" value="ATP-dep_AMP-bd_enzyme"/>
</dbReference>
<dbReference type="InterPro" id="IPR011701">
    <property type="entry name" value="MFS"/>
</dbReference>
<accession>A0ABU4DDS9</accession>
<dbReference type="PROSITE" id="PS00455">
    <property type="entry name" value="AMP_BINDING"/>
    <property type="match status" value="1"/>
</dbReference>
<comment type="caution">
    <text evidence="7">The sequence shown here is derived from an EMBL/GenBank/DDBJ whole genome shotgun (WGS) entry which is preliminary data.</text>
</comment>
<evidence type="ECO:0000256" key="1">
    <source>
        <dbReference type="ARBA" id="ARBA00004651"/>
    </source>
</evidence>
<dbReference type="Pfam" id="PF00501">
    <property type="entry name" value="AMP-binding"/>
    <property type="match status" value="1"/>
</dbReference>
<dbReference type="Gene3D" id="1.20.1250.20">
    <property type="entry name" value="MFS general substrate transporter like domains"/>
    <property type="match status" value="1"/>
</dbReference>
<feature type="domain" description="Major facilitator superfamily (MFS) profile" evidence="6">
    <location>
        <begin position="8"/>
        <end position="641"/>
    </location>
</feature>
<reference evidence="7 8" key="1">
    <citation type="submission" date="2023-10" db="EMBL/GenBank/DDBJ databases">
        <title>Development of a sustainable strategy for remediation of hydrocarbon-contaminated territories based on the waste exchange concept.</title>
        <authorList>
            <person name="Krivoruchko A."/>
        </authorList>
    </citation>
    <scope>NUCLEOTIDE SEQUENCE [LARGE SCALE GENOMIC DNA]</scope>
    <source>
        <strain evidence="7 8">IEGM 1266</strain>
    </source>
</reference>
<evidence type="ECO:0000259" key="6">
    <source>
        <dbReference type="PROSITE" id="PS50850"/>
    </source>
</evidence>
<dbReference type="SUPFAM" id="SSF103473">
    <property type="entry name" value="MFS general substrate transporter"/>
    <property type="match status" value="1"/>
</dbReference>
<evidence type="ECO:0000313" key="7">
    <source>
        <dbReference type="EMBL" id="MDV6307231.1"/>
    </source>
</evidence>
<evidence type="ECO:0000256" key="3">
    <source>
        <dbReference type="ARBA" id="ARBA00022989"/>
    </source>
</evidence>
<feature type="transmembrane region" description="Helical" evidence="5">
    <location>
        <begin position="74"/>
        <end position="93"/>
    </location>
</feature>
<comment type="subcellular location">
    <subcellularLocation>
        <location evidence="1">Cell membrane</location>
        <topology evidence="1">Multi-pass membrane protein</topology>
    </subcellularLocation>
</comment>
<keyword evidence="8" id="KW-1185">Reference proteome</keyword>
<dbReference type="InterPro" id="IPR042099">
    <property type="entry name" value="ANL_N_sf"/>
</dbReference>
<keyword evidence="2 5" id="KW-0812">Transmembrane</keyword>
<gene>
    <name evidence="7" type="ORF">R3P94_07780</name>
</gene>
<feature type="transmembrane region" description="Helical" evidence="5">
    <location>
        <begin position="12"/>
        <end position="31"/>
    </location>
</feature>
<dbReference type="SUPFAM" id="SSF56801">
    <property type="entry name" value="Acetyl-CoA synthetase-like"/>
    <property type="match status" value="1"/>
</dbReference>
<dbReference type="InterPro" id="IPR045851">
    <property type="entry name" value="AMP-bd_C_sf"/>
</dbReference>
<dbReference type="RefSeq" id="WP_096274845.1">
    <property type="nucleotide sequence ID" value="NZ_JAWLKI010000006.1"/>
</dbReference>
<dbReference type="Proteomes" id="UP001185779">
    <property type="component" value="Unassembled WGS sequence"/>
</dbReference>
<proteinExistence type="predicted"/>
<dbReference type="InterPro" id="IPR020846">
    <property type="entry name" value="MFS_dom"/>
</dbReference>
<feature type="transmembrane region" description="Helical" evidence="5">
    <location>
        <begin position="160"/>
        <end position="179"/>
    </location>
</feature>
<dbReference type="Pfam" id="PF13193">
    <property type="entry name" value="AMP-binding_C"/>
    <property type="match status" value="1"/>
</dbReference>
<dbReference type="Gene3D" id="3.40.50.12780">
    <property type="entry name" value="N-terminal domain of ligase-like"/>
    <property type="match status" value="1"/>
</dbReference>
<dbReference type="NCBIfam" id="NF006182">
    <property type="entry name" value="PRK08316.1"/>
    <property type="match status" value="1"/>
</dbReference>
<protein>
    <submittedName>
        <fullName evidence="7">Fatty acyl-CoA synthetase</fullName>
    </submittedName>
</protein>
<dbReference type="Gene3D" id="3.30.300.30">
    <property type="match status" value="1"/>
</dbReference>
<sequence>MDALAKKVASVLALGTLMVMLDLTVTVVAIPRLAESFDSPLSTVQWTTTAYTLALVAVMPTSAGTIRRFGAKRVYVTALTTFVVGSALAGLAWNIQSLILFRAVQGFGGGFLQPVGMTIALGLVDERHRGQLMGWLGIPLLVGPVLGPTTGGLLVDHVGWRSLFLLNVPVGAVAIGLALKLFPRSVGAATETLDWSALLCLAPNSHAYVIGYLAAARAGLVHVPINYALRGGELSYLLEQSGARAVLVDPGLTDNLDAVIDVVPAEFVLPLRDADDSLIAIATAGDVPALDVAVEDTDLVQFLYTSGTTSKPKGAMMTHRALIHEYTSSIIALDLDSDDNPLICMPLYHSAGMHVFMVPYLAVGATVRLMPAPDIPEILRLVEEYQIGSLFLAPTVWVPLAAHPDLETRDLSSLRKAQYGASIMPVTVLQRLRERYPDLGFYNCFGQSEIGPLATVLRPEEHDARPASCGRPVFFVETRVVDADGNDVPVGEPGEILYRSPQLCQGYWDNPTATDEAFRGGWFHSGDLVTRDEEGYVTVVDRIKDVINTGGILVASREVEDAIYTHDAVAEVAVIGTPDDKWIEAITAVVVLRAEATVTEAELIDHVKQQLAPFKVPKLVKFVEELPRNQSGKLLKRELRA</sequence>